<dbReference type="GO" id="GO:0000463">
    <property type="term" value="P:maturation of LSU-rRNA from tricistronic rRNA transcript (SSU-rRNA, 5.8S rRNA, LSU-rRNA)"/>
    <property type="evidence" value="ECO:0007669"/>
    <property type="project" value="TreeGrafter"/>
</dbReference>
<gene>
    <name evidence="7" type="ORF">B0T17DRAFT_499167</name>
</gene>
<dbReference type="InterPro" id="IPR013087">
    <property type="entry name" value="Znf_C2H2_type"/>
</dbReference>
<dbReference type="PANTHER" id="PTHR13483:SF11">
    <property type="entry name" value="ZINC FINGER HIT DOMAIN-CONTAINING PROTEIN 3"/>
    <property type="match status" value="1"/>
</dbReference>
<dbReference type="PANTHER" id="PTHR13483">
    <property type="entry name" value="BOX C_D SNORNA PROTEIN 1-RELATED"/>
    <property type="match status" value="1"/>
</dbReference>
<organism evidence="7 8">
    <name type="scientific">Bombardia bombarda</name>
    <dbReference type="NCBI Taxonomy" id="252184"/>
    <lineage>
        <taxon>Eukaryota</taxon>
        <taxon>Fungi</taxon>
        <taxon>Dikarya</taxon>
        <taxon>Ascomycota</taxon>
        <taxon>Pezizomycotina</taxon>
        <taxon>Sordariomycetes</taxon>
        <taxon>Sordariomycetidae</taxon>
        <taxon>Sordariales</taxon>
        <taxon>Lasiosphaeriaceae</taxon>
        <taxon>Bombardia</taxon>
    </lineage>
</organism>
<keyword evidence="1" id="KW-0479">Metal-binding</keyword>
<dbReference type="GO" id="GO:0005634">
    <property type="term" value="C:nucleus"/>
    <property type="evidence" value="ECO:0007669"/>
    <property type="project" value="TreeGrafter"/>
</dbReference>
<keyword evidence="2 4" id="KW-0863">Zinc-finger</keyword>
<sequence length="287" mass="31372">MADASLGDDNVAVPPVDNQAQLVPPSATITPSDANANVVTEAATAHHQEDLYSPVPASTLEVETTTISQAPPPPSPPKAKPGPRVCAVCMKEVGKYKCPRCAIAYCSVACSKIHQENHPPTEPSAQTKQQQQQQQPAPEPTASDNDPYSVLLDHHAEFNRLFTKYPNLQTELLRIEDVTLPPSEGSPFGGGSGLQLNIPGRQPPRVWSRDMGLRKGVAALRKARTDPGDKGDGLREFCELVLYLLDKEKTINSKDVTILAKEEMLAEEAKVIERLLKEDEEKKTWDR</sequence>
<evidence type="ECO:0000256" key="5">
    <source>
        <dbReference type="SAM" id="MobiDB-lite"/>
    </source>
</evidence>
<evidence type="ECO:0000256" key="4">
    <source>
        <dbReference type="PROSITE-ProRule" id="PRU00453"/>
    </source>
</evidence>
<evidence type="ECO:0000256" key="2">
    <source>
        <dbReference type="ARBA" id="ARBA00022771"/>
    </source>
</evidence>
<dbReference type="CDD" id="cd23024">
    <property type="entry name" value="zf-HIT_ZNHIT2-3"/>
    <property type="match status" value="1"/>
</dbReference>
<dbReference type="EMBL" id="JAULSR010000008">
    <property type="protein sequence ID" value="KAK0612881.1"/>
    <property type="molecule type" value="Genomic_DNA"/>
</dbReference>
<accession>A0AA39WD35</accession>
<evidence type="ECO:0000313" key="8">
    <source>
        <dbReference type="Proteomes" id="UP001174934"/>
    </source>
</evidence>
<dbReference type="PROSITE" id="PS00028">
    <property type="entry name" value="ZINC_FINGER_C2H2_1"/>
    <property type="match status" value="1"/>
</dbReference>
<feature type="compositionally biased region" description="Pro residues" evidence="5">
    <location>
        <begin position="70"/>
        <end position="80"/>
    </location>
</feature>
<feature type="region of interest" description="Disordered" evidence="5">
    <location>
        <begin position="1"/>
        <end position="32"/>
    </location>
</feature>
<keyword evidence="3" id="KW-0862">Zinc</keyword>
<dbReference type="Gene3D" id="3.30.60.190">
    <property type="match status" value="1"/>
</dbReference>
<feature type="region of interest" description="Disordered" evidence="5">
    <location>
        <begin position="62"/>
        <end position="83"/>
    </location>
</feature>
<name>A0AA39WD35_9PEZI</name>
<dbReference type="Pfam" id="PF04438">
    <property type="entry name" value="zf-HIT"/>
    <property type="match status" value="1"/>
</dbReference>
<comment type="caution">
    <text evidence="7">The sequence shown here is derived from an EMBL/GenBank/DDBJ whole genome shotgun (WGS) entry which is preliminary data.</text>
</comment>
<dbReference type="GO" id="GO:0008270">
    <property type="term" value="F:zinc ion binding"/>
    <property type="evidence" value="ECO:0007669"/>
    <property type="project" value="UniProtKB-UniRule"/>
</dbReference>
<evidence type="ECO:0000313" key="7">
    <source>
        <dbReference type="EMBL" id="KAK0612881.1"/>
    </source>
</evidence>
<evidence type="ECO:0000256" key="1">
    <source>
        <dbReference type="ARBA" id="ARBA00022723"/>
    </source>
</evidence>
<dbReference type="SUPFAM" id="SSF144232">
    <property type="entry name" value="HIT/MYND zinc finger-like"/>
    <property type="match status" value="1"/>
</dbReference>
<dbReference type="GO" id="GO:0048254">
    <property type="term" value="P:snoRNA localization"/>
    <property type="evidence" value="ECO:0007669"/>
    <property type="project" value="TreeGrafter"/>
</dbReference>
<evidence type="ECO:0000259" key="6">
    <source>
        <dbReference type="PROSITE" id="PS51083"/>
    </source>
</evidence>
<dbReference type="GO" id="GO:0000492">
    <property type="term" value="P:box C/D snoRNP assembly"/>
    <property type="evidence" value="ECO:0007669"/>
    <property type="project" value="TreeGrafter"/>
</dbReference>
<keyword evidence="8" id="KW-1185">Reference proteome</keyword>
<evidence type="ECO:0000256" key="3">
    <source>
        <dbReference type="ARBA" id="ARBA00022833"/>
    </source>
</evidence>
<feature type="region of interest" description="Disordered" evidence="5">
    <location>
        <begin position="116"/>
        <end position="148"/>
    </location>
</feature>
<protein>
    <recommendedName>
        <fullName evidence="6">HIT-type domain-containing protein</fullName>
    </recommendedName>
</protein>
<dbReference type="InterPro" id="IPR051639">
    <property type="entry name" value="BCD1"/>
</dbReference>
<reference evidence="7" key="1">
    <citation type="submission" date="2023-06" db="EMBL/GenBank/DDBJ databases">
        <title>Genome-scale phylogeny and comparative genomics of the fungal order Sordariales.</title>
        <authorList>
            <consortium name="Lawrence Berkeley National Laboratory"/>
            <person name="Hensen N."/>
            <person name="Bonometti L."/>
            <person name="Westerberg I."/>
            <person name="Brannstrom I.O."/>
            <person name="Guillou S."/>
            <person name="Cros-Aarteil S."/>
            <person name="Calhoun S."/>
            <person name="Haridas S."/>
            <person name="Kuo A."/>
            <person name="Mondo S."/>
            <person name="Pangilinan J."/>
            <person name="Riley R."/>
            <person name="LaButti K."/>
            <person name="Andreopoulos B."/>
            <person name="Lipzen A."/>
            <person name="Chen C."/>
            <person name="Yanf M."/>
            <person name="Daum C."/>
            <person name="Ng V."/>
            <person name="Clum A."/>
            <person name="Steindorff A."/>
            <person name="Ohm R."/>
            <person name="Martin F."/>
            <person name="Silar P."/>
            <person name="Natvig D."/>
            <person name="Lalanne C."/>
            <person name="Gautier V."/>
            <person name="Ament-velasquez S.L."/>
            <person name="Kruys A."/>
            <person name="Hutchinson M.I."/>
            <person name="Powell A.J."/>
            <person name="Barry K."/>
            <person name="Miller A.N."/>
            <person name="Grigoriev I.V."/>
            <person name="Debuchy R."/>
            <person name="Gladieux P."/>
            <person name="Thoren M.H."/>
            <person name="Johannesson H."/>
        </authorList>
    </citation>
    <scope>NUCLEOTIDE SEQUENCE</scope>
    <source>
        <strain evidence="7">SMH3391-2</strain>
    </source>
</reference>
<dbReference type="GO" id="GO:0070761">
    <property type="term" value="C:pre-snoRNP complex"/>
    <property type="evidence" value="ECO:0007669"/>
    <property type="project" value="TreeGrafter"/>
</dbReference>
<dbReference type="PROSITE" id="PS51083">
    <property type="entry name" value="ZF_HIT"/>
    <property type="match status" value="1"/>
</dbReference>
<feature type="domain" description="HIT-type" evidence="6">
    <location>
        <begin position="86"/>
        <end position="121"/>
    </location>
</feature>
<dbReference type="AlphaFoldDB" id="A0AA39WD35"/>
<dbReference type="Proteomes" id="UP001174934">
    <property type="component" value="Unassembled WGS sequence"/>
</dbReference>
<proteinExistence type="predicted"/>
<dbReference type="InterPro" id="IPR007529">
    <property type="entry name" value="Znf_HIT"/>
</dbReference>